<protein>
    <submittedName>
        <fullName evidence="1">Uncharacterized protein</fullName>
    </submittedName>
</protein>
<gene>
    <name evidence="1" type="ORF">PanWU01x14_291700</name>
</gene>
<keyword evidence="2" id="KW-1185">Reference proteome</keyword>
<comment type="caution">
    <text evidence="1">The sequence shown here is derived from an EMBL/GenBank/DDBJ whole genome shotgun (WGS) entry which is preliminary data.</text>
</comment>
<name>A0A2P5AXA4_PARAD</name>
<reference evidence="2" key="1">
    <citation type="submission" date="2016-06" db="EMBL/GenBank/DDBJ databases">
        <title>Parallel loss of symbiosis genes in relatives of nitrogen-fixing non-legume Parasponia.</title>
        <authorList>
            <person name="Van Velzen R."/>
            <person name="Holmer R."/>
            <person name="Bu F."/>
            <person name="Rutten L."/>
            <person name="Van Zeijl A."/>
            <person name="Liu W."/>
            <person name="Santuari L."/>
            <person name="Cao Q."/>
            <person name="Sharma T."/>
            <person name="Shen D."/>
            <person name="Roswanjaya Y."/>
            <person name="Wardhani T."/>
            <person name="Kalhor M.S."/>
            <person name="Jansen J."/>
            <person name="Van den Hoogen J."/>
            <person name="Gungor B."/>
            <person name="Hartog M."/>
            <person name="Hontelez J."/>
            <person name="Verver J."/>
            <person name="Yang W.-C."/>
            <person name="Schijlen E."/>
            <person name="Repin R."/>
            <person name="Schilthuizen M."/>
            <person name="Schranz E."/>
            <person name="Heidstra R."/>
            <person name="Miyata K."/>
            <person name="Fedorova E."/>
            <person name="Kohlen W."/>
            <person name="Bisseling T."/>
            <person name="Smit S."/>
            <person name="Geurts R."/>
        </authorList>
    </citation>
    <scope>NUCLEOTIDE SEQUENCE [LARGE SCALE GENOMIC DNA]</scope>
    <source>
        <strain evidence="2">cv. WU1-14</strain>
    </source>
</reference>
<sequence length="91" mass="10503">MGLWSKIQVLGSTLIICFLTFAFLLAEVLPLYNFNLFDTWEFQLSGSEGKKVDTCIKVKEPLNFMLRRLVRGSLFWTRSNSALHSRICMPL</sequence>
<dbReference type="EMBL" id="JXTB01000421">
    <property type="protein sequence ID" value="PON41192.1"/>
    <property type="molecule type" value="Genomic_DNA"/>
</dbReference>
<accession>A0A2P5AXA4</accession>
<organism evidence="1 2">
    <name type="scientific">Parasponia andersonii</name>
    <name type="common">Sponia andersonii</name>
    <dbReference type="NCBI Taxonomy" id="3476"/>
    <lineage>
        <taxon>Eukaryota</taxon>
        <taxon>Viridiplantae</taxon>
        <taxon>Streptophyta</taxon>
        <taxon>Embryophyta</taxon>
        <taxon>Tracheophyta</taxon>
        <taxon>Spermatophyta</taxon>
        <taxon>Magnoliopsida</taxon>
        <taxon>eudicotyledons</taxon>
        <taxon>Gunneridae</taxon>
        <taxon>Pentapetalae</taxon>
        <taxon>rosids</taxon>
        <taxon>fabids</taxon>
        <taxon>Rosales</taxon>
        <taxon>Cannabaceae</taxon>
        <taxon>Parasponia</taxon>
    </lineage>
</organism>
<proteinExistence type="predicted"/>
<evidence type="ECO:0000313" key="2">
    <source>
        <dbReference type="Proteomes" id="UP000237105"/>
    </source>
</evidence>
<dbReference type="Proteomes" id="UP000237105">
    <property type="component" value="Unassembled WGS sequence"/>
</dbReference>
<evidence type="ECO:0000313" key="1">
    <source>
        <dbReference type="EMBL" id="PON41192.1"/>
    </source>
</evidence>
<dbReference type="AlphaFoldDB" id="A0A2P5AXA4"/>